<dbReference type="NCBIfam" id="NF002446">
    <property type="entry name" value="PRK01611.3-3"/>
    <property type="match status" value="1"/>
</dbReference>
<dbReference type="PANTHER" id="PTHR11956">
    <property type="entry name" value="ARGINYL-TRNA SYNTHETASE"/>
    <property type="match status" value="1"/>
</dbReference>
<proteinExistence type="inferred from homology"/>
<dbReference type="SUPFAM" id="SSF55190">
    <property type="entry name" value="Arginyl-tRNA synthetase (ArgRS), N-terminal 'additional' domain"/>
    <property type="match status" value="1"/>
</dbReference>
<dbReference type="InterPro" id="IPR009080">
    <property type="entry name" value="tRNAsynth_Ia_anticodon-bd"/>
</dbReference>
<feature type="short sequence motif" description="'HIGH' region" evidence="10">
    <location>
        <begin position="135"/>
        <end position="145"/>
    </location>
</feature>
<protein>
    <recommendedName>
        <fullName evidence="10">Arginine--tRNA ligase</fullName>
        <ecNumber evidence="10">6.1.1.19</ecNumber>
    </recommendedName>
    <alternativeName>
        <fullName evidence="10">Arginyl-tRNA synthetase</fullName>
        <shortName evidence="10">ArgRS</shortName>
    </alternativeName>
</protein>
<reference evidence="15" key="1">
    <citation type="submission" date="2015-06" db="EMBL/GenBank/DDBJ databases">
        <title>New insights into the roles of widespread benthic archaea in carbon and nitrogen cycling.</title>
        <authorList>
            <person name="Lazar C.S."/>
            <person name="Baker B.J."/>
            <person name="Seitz K.W."/>
            <person name="Hyde A.S."/>
            <person name="Dick G.J."/>
            <person name="Hinrichs K.-U."/>
            <person name="Teske A.P."/>
        </authorList>
    </citation>
    <scope>NUCLEOTIDE SEQUENCE [LARGE SCALE GENOMIC DNA]</scope>
</reference>
<dbReference type="InterPro" id="IPR035684">
    <property type="entry name" value="ArgRS_core"/>
</dbReference>
<dbReference type="InterPro" id="IPR014729">
    <property type="entry name" value="Rossmann-like_a/b/a_fold"/>
</dbReference>
<dbReference type="PRINTS" id="PR01038">
    <property type="entry name" value="TRNASYNTHARG"/>
</dbReference>
<dbReference type="SUPFAM" id="SSF52374">
    <property type="entry name" value="Nucleotidylyl transferase"/>
    <property type="match status" value="1"/>
</dbReference>
<sequence length="649" mass="73440">MISENPFAKFREECETALAYALKKTLPEIRVEALSLSKPPNIDFGQLASSLCFELAKKLKQKPIALAERLVSAMPISDFSLIEKTIAAGGGYVNFYADFRKFSDLTLSSVGQLNSKYGFVRTDNPVRVIVEHTSVNPLHPIHIGQARNPMLGDALARILECRGHIVSRHYYIDDVGRQSSVVAYGYLKLGKPKPDEKADRFVGKIYTVTCCLIELNRLKREFELAKAALLSDEAAKINKRLAEWTSIAAELEEKIPTLFGKLLAKIGEDENPEEEINQLNRAYEDGEPEAKNLIREVSELCIQGFRETQHRVEVQYDSWDWESDFVWSNRVSKVLQKLKTSPFVYTEDGVLEFDAEKVVCTLKLKGKMGLRENYEVPPLTLVRADGTTLYTTRDVAYTLWKFDRADRVVNVIGMEQSLAQLQLKLVLYALGYSRYADNFVHFAYNLITLPGYKMSSRRGRYISFDEVLDEAVERAYEEVLKRSPQLPEDEKRDIANFVGIGAVRYALVDVDPSKPVIFTWDRVLNFETNSAPYVQYTHARACSILRKASRKPRNADFGLLKEKLERELVLTVASFPDTFIAATEYLKPNLIADFANALADKFNTFYNALPVIKAEPKELSDARIALTDAVRIVLHNALSLIGVVAPEKM</sequence>
<evidence type="ECO:0000256" key="10">
    <source>
        <dbReference type="HAMAP-Rule" id="MF_00123"/>
    </source>
</evidence>
<comment type="subcellular location">
    <subcellularLocation>
        <location evidence="1 10">Cytoplasm</location>
    </subcellularLocation>
</comment>
<dbReference type="SMART" id="SM00836">
    <property type="entry name" value="DALR_1"/>
    <property type="match status" value="1"/>
</dbReference>
<dbReference type="NCBIfam" id="TIGR00456">
    <property type="entry name" value="argS"/>
    <property type="match status" value="1"/>
</dbReference>
<evidence type="ECO:0000256" key="3">
    <source>
        <dbReference type="ARBA" id="ARBA00022490"/>
    </source>
</evidence>
<dbReference type="CDD" id="cd07956">
    <property type="entry name" value="Anticodon_Ia_Arg"/>
    <property type="match status" value="1"/>
</dbReference>
<dbReference type="FunFam" id="1.10.730.10:FF:000008">
    <property type="entry name" value="Arginine--tRNA ligase"/>
    <property type="match status" value="1"/>
</dbReference>
<keyword evidence="8 10" id="KW-0030">Aminoacyl-tRNA synthetase</keyword>
<gene>
    <name evidence="10" type="primary">argS</name>
    <name evidence="14" type="ORF">AC478_00680</name>
</gene>
<dbReference type="InterPro" id="IPR001278">
    <property type="entry name" value="Arg-tRNA-ligase"/>
</dbReference>
<dbReference type="Gene3D" id="3.40.50.620">
    <property type="entry name" value="HUPs"/>
    <property type="match status" value="1"/>
</dbReference>
<organism evidence="14 15">
    <name type="scientific">miscellaneous Crenarchaeota group-1 archaeon SG8-32-3</name>
    <dbReference type="NCBI Taxonomy" id="1685125"/>
    <lineage>
        <taxon>Archaea</taxon>
        <taxon>Candidatus Bathyarchaeota</taxon>
        <taxon>MCG-1</taxon>
    </lineage>
</organism>
<dbReference type="GO" id="GO:0006420">
    <property type="term" value="P:arginyl-tRNA aminoacylation"/>
    <property type="evidence" value="ECO:0007669"/>
    <property type="project" value="UniProtKB-UniRule"/>
</dbReference>
<evidence type="ECO:0000256" key="8">
    <source>
        <dbReference type="ARBA" id="ARBA00023146"/>
    </source>
</evidence>
<dbReference type="EC" id="6.1.1.19" evidence="10"/>
<evidence type="ECO:0000256" key="5">
    <source>
        <dbReference type="ARBA" id="ARBA00022741"/>
    </source>
</evidence>
<dbReference type="GO" id="GO:0004814">
    <property type="term" value="F:arginine-tRNA ligase activity"/>
    <property type="evidence" value="ECO:0007669"/>
    <property type="project" value="UniProtKB-UniRule"/>
</dbReference>
<dbReference type="InterPro" id="IPR036695">
    <property type="entry name" value="Arg-tRNA-synth_N_sf"/>
</dbReference>
<dbReference type="Pfam" id="PF03485">
    <property type="entry name" value="Arg_tRNA_synt_N"/>
    <property type="match status" value="1"/>
</dbReference>
<dbReference type="PATRIC" id="fig|1685125.3.peg.138"/>
<evidence type="ECO:0000256" key="1">
    <source>
        <dbReference type="ARBA" id="ARBA00004496"/>
    </source>
</evidence>
<evidence type="ECO:0000256" key="2">
    <source>
        <dbReference type="ARBA" id="ARBA00005594"/>
    </source>
</evidence>
<dbReference type="Proteomes" id="UP000054016">
    <property type="component" value="Unassembled WGS sequence"/>
</dbReference>
<dbReference type="Gene3D" id="3.30.1360.70">
    <property type="entry name" value="Arginyl tRNA synthetase N-terminal domain"/>
    <property type="match status" value="1"/>
</dbReference>
<name>A0A0M0BV84_9ARCH</name>
<feature type="domain" description="DALR anticodon binding" evidence="12">
    <location>
        <begin position="534"/>
        <end position="649"/>
    </location>
</feature>
<comment type="catalytic activity">
    <reaction evidence="9 10">
        <text>tRNA(Arg) + L-arginine + ATP = L-arginyl-tRNA(Arg) + AMP + diphosphate</text>
        <dbReference type="Rhea" id="RHEA:20301"/>
        <dbReference type="Rhea" id="RHEA-COMP:9658"/>
        <dbReference type="Rhea" id="RHEA-COMP:9673"/>
        <dbReference type="ChEBI" id="CHEBI:30616"/>
        <dbReference type="ChEBI" id="CHEBI:32682"/>
        <dbReference type="ChEBI" id="CHEBI:33019"/>
        <dbReference type="ChEBI" id="CHEBI:78442"/>
        <dbReference type="ChEBI" id="CHEBI:78513"/>
        <dbReference type="ChEBI" id="CHEBI:456215"/>
        <dbReference type="EC" id="6.1.1.19"/>
    </reaction>
</comment>
<feature type="domain" description="Arginyl tRNA synthetase N-terminal" evidence="13">
    <location>
        <begin position="12"/>
        <end position="97"/>
    </location>
</feature>
<evidence type="ECO:0000256" key="7">
    <source>
        <dbReference type="ARBA" id="ARBA00022917"/>
    </source>
</evidence>
<accession>A0A0M0BV84</accession>
<comment type="caution">
    <text evidence="14">The sequence shown here is derived from an EMBL/GenBank/DDBJ whole genome shotgun (WGS) entry which is preliminary data.</text>
</comment>
<dbReference type="GO" id="GO:0005524">
    <property type="term" value="F:ATP binding"/>
    <property type="evidence" value="ECO:0007669"/>
    <property type="project" value="UniProtKB-UniRule"/>
</dbReference>
<dbReference type="Gene3D" id="1.10.730.10">
    <property type="entry name" value="Isoleucyl-tRNA Synthetase, Domain 1"/>
    <property type="match status" value="1"/>
</dbReference>
<evidence type="ECO:0000259" key="13">
    <source>
        <dbReference type="SMART" id="SM01016"/>
    </source>
</evidence>
<keyword evidence="3 10" id="KW-0963">Cytoplasm</keyword>
<dbReference type="EMBL" id="LFWV01000006">
    <property type="protein sequence ID" value="KON32280.1"/>
    <property type="molecule type" value="Genomic_DNA"/>
</dbReference>
<keyword evidence="4 10" id="KW-0436">Ligase</keyword>
<evidence type="ECO:0000259" key="12">
    <source>
        <dbReference type="SMART" id="SM00836"/>
    </source>
</evidence>
<dbReference type="PANTHER" id="PTHR11956:SF5">
    <property type="entry name" value="ARGININE--TRNA LIGASE, CYTOPLASMIC"/>
    <property type="match status" value="1"/>
</dbReference>
<comment type="similarity">
    <text evidence="2 10 11">Belongs to the class-I aminoacyl-tRNA synthetase family.</text>
</comment>
<dbReference type="SMART" id="SM01016">
    <property type="entry name" value="Arg_tRNA_synt_N"/>
    <property type="match status" value="1"/>
</dbReference>
<dbReference type="Pfam" id="PF05746">
    <property type="entry name" value="DALR_1"/>
    <property type="match status" value="1"/>
</dbReference>
<evidence type="ECO:0000256" key="6">
    <source>
        <dbReference type="ARBA" id="ARBA00022840"/>
    </source>
</evidence>
<evidence type="ECO:0000313" key="14">
    <source>
        <dbReference type="EMBL" id="KON32280.1"/>
    </source>
</evidence>
<dbReference type="Pfam" id="PF00750">
    <property type="entry name" value="tRNA-synt_1d"/>
    <property type="match status" value="2"/>
</dbReference>
<dbReference type="SUPFAM" id="SSF47323">
    <property type="entry name" value="Anticodon-binding domain of a subclass of class I aminoacyl-tRNA synthetases"/>
    <property type="match status" value="1"/>
</dbReference>
<keyword evidence="6 10" id="KW-0067">ATP-binding</keyword>
<dbReference type="AlphaFoldDB" id="A0A0M0BV84"/>
<dbReference type="HAMAP" id="MF_00123">
    <property type="entry name" value="Arg_tRNA_synth"/>
    <property type="match status" value="1"/>
</dbReference>
<dbReference type="InterPro" id="IPR008909">
    <property type="entry name" value="DALR_anticod-bd"/>
</dbReference>
<evidence type="ECO:0000256" key="4">
    <source>
        <dbReference type="ARBA" id="ARBA00022598"/>
    </source>
</evidence>
<evidence type="ECO:0000313" key="15">
    <source>
        <dbReference type="Proteomes" id="UP000054016"/>
    </source>
</evidence>
<keyword evidence="7 10" id="KW-0648">Protein biosynthesis</keyword>
<dbReference type="InterPro" id="IPR005148">
    <property type="entry name" value="Arg-tRNA-synth_N"/>
</dbReference>
<evidence type="ECO:0000256" key="11">
    <source>
        <dbReference type="RuleBase" id="RU363038"/>
    </source>
</evidence>
<keyword evidence="5 10" id="KW-0547">Nucleotide-binding</keyword>
<evidence type="ECO:0000256" key="9">
    <source>
        <dbReference type="ARBA" id="ARBA00049339"/>
    </source>
</evidence>
<dbReference type="GO" id="GO:0005737">
    <property type="term" value="C:cytoplasm"/>
    <property type="evidence" value="ECO:0007669"/>
    <property type="project" value="UniProtKB-SubCell"/>
</dbReference>